<dbReference type="EMBL" id="HG322949">
    <property type="protein sequence ID" value="CDG85214.1"/>
    <property type="molecule type" value="Genomic_DNA"/>
</dbReference>
<proteinExistence type="predicted"/>
<dbReference type="OrthoDB" id="8702451at2"/>
<dbReference type="eggNOG" id="ENOG5032C7P">
    <property type="taxonomic scope" value="Bacteria"/>
</dbReference>
<dbReference type="KEGG" id="jag:GJA_4607"/>
<reference evidence="1 2" key="1">
    <citation type="journal article" date="2015" name="Genome Announc.">
        <title>Genome Sequence of Mushroom Soft-Rot Pathogen Janthinobacterium agaricidamnosum.</title>
        <authorList>
            <person name="Graupner K."/>
            <person name="Lackner G."/>
            <person name="Hertweck C."/>
        </authorList>
    </citation>
    <scope>NUCLEOTIDE SEQUENCE [LARGE SCALE GENOMIC DNA]</scope>
    <source>
        <strain evidence="2">NBRC 102515 / DSM 9628</strain>
    </source>
</reference>
<evidence type="ECO:0000313" key="1">
    <source>
        <dbReference type="EMBL" id="CDG85214.1"/>
    </source>
</evidence>
<organism evidence="1 2">
    <name type="scientific">Janthinobacterium agaricidamnosum NBRC 102515 = DSM 9628</name>
    <dbReference type="NCBI Taxonomy" id="1349767"/>
    <lineage>
        <taxon>Bacteria</taxon>
        <taxon>Pseudomonadati</taxon>
        <taxon>Pseudomonadota</taxon>
        <taxon>Betaproteobacteria</taxon>
        <taxon>Burkholderiales</taxon>
        <taxon>Oxalobacteraceae</taxon>
        <taxon>Janthinobacterium</taxon>
    </lineage>
</organism>
<dbReference type="PATRIC" id="fig|1349767.4.peg.1241"/>
<sequence length="147" mass="15994">MKQAGAQLNEAMQEQALAMARAGMTSFEAIGFFRVTVGLFYLAGLMTEDALDFKKIDAQYNRFIYRSIGGGHSIASVLQFMSGEKVLRILDSARFIKAYAELCPEIPLDSIPFLISLNLGVAKSISGIDAVGPVVDWIESKKQQAGP</sequence>
<evidence type="ECO:0000313" key="2">
    <source>
        <dbReference type="Proteomes" id="UP000027604"/>
    </source>
</evidence>
<keyword evidence="2" id="KW-1185">Reference proteome</keyword>
<accession>W0V8Q7</accession>
<dbReference type="RefSeq" id="WP_144241614.1">
    <property type="nucleotide sequence ID" value="NZ_BCTH01000022.1"/>
</dbReference>
<dbReference type="HOGENOM" id="CLU_1765573_0_0_4"/>
<dbReference type="STRING" id="1349767.GJA_4607"/>
<dbReference type="AlphaFoldDB" id="W0V8Q7"/>
<dbReference type="Proteomes" id="UP000027604">
    <property type="component" value="Chromosome I"/>
</dbReference>
<protein>
    <submittedName>
        <fullName evidence="1">Uncharacterized protein</fullName>
    </submittedName>
</protein>
<name>W0V8Q7_9BURK</name>
<gene>
    <name evidence="1" type="ORF">GJA_4607</name>
</gene>